<feature type="compositionally biased region" description="Basic and acidic residues" evidence="2">
    <location>
        <begin position="33"/>
        <end position="44"/>
    </location>
</feature>
<feature type="compositionally biased region" description="Basic and acidic residues" evidence="2">
    <location>
        <begin position="1213"/>
        <end position="1228"/>
    </location>
</feature>
<keyword evidence="4" id="KW-1185">Reference proteome</keyword>
<feature type="compositionally biased region" description="Low complexity" evidence="2">
    <location>
        <begin position="218"/>
        <end position="250"/>
    </location>
</feature>
<dbReference type="EMBL" id="JAABOA010001857">
    <property type="protein sequence ID" value="KAF9580779.1"/>
    <property type="molecule type" value="Genomic_DNA"/>
</dbReference>
<feature type="compositionally biased region" description="Basic and acidic residues" evidence="2">
    <location>
        <begin position="185"/>
        <end position="205"/>
    </location>
</feature>
<sequence length="1461" mass="162650">MDRSATPGYGKTSNSRYPSGQAYGGDSASPSGYRHDNNTRREQDSVTDLQKSKQPLQSSQRYTEPTFVVHQSTSASNRAHPSSYHTREAQGPYQYNSASEDDQAQYPSQEPALLGDLQRAPYRARRDSGLPPIKLSAAKKLPPFPASLSSNATGSLIEEDEGEDEDGDPFGNGGESSYRRTNHQGKKDSSLPVGRENDRGMDPRQIKPQSKHMGNGSGSDPSSSALSPTRSSLLPFPSLPARAAASSSLTQQGNHLQDNSTNDSDPSGAPRREMDRGPADLSNPSTGLAAALLAGRSQLAKTHQSRPSAQQPQQQQRSQQQPLGLKLSGTGRKLNYDSVQEPTISTGHVRIPVPDIASPVSRAGHEHMIYQRRTSFTLSPTSSNPELAESQTDSQSGSYDTPQPEHSLRRNGVKYGGHSHRTGGPSISSNMSAFSDDYRQPQPRPQTRAQHHRESSLLGTSYDSVLSGHREGNGVHSRYTYAEDDPDQSSLPSQSYTETLRLQARYNQGADSSSYPHNYTNHGRFGSSMESDRMHFPGQAGKSISRRPEKLSQHDHRSNGRSDVTPVGSYPHQSGGGTAESTHSLEEEDDLQDQLTTEAEYIMTRNTELLKILNVRDEEIQTLQQELDHTLKVMHEYEDDLMAMHTAAAKPYESYHTTLDQIGHEMTQQDALVQGYQLENEKLTSQLKSSMDLRQEAEKRHLRTVESLKTEITQLRQDLDNADQEHYGRLDLRVMLNESQDAHERSLQSFKDKEEEYIAEVGELKTQLQLVEQTLEDERKAKVEEMQKIEKDFQDVRAGFENMMKQMEKHGPGSTYGLTIPSLLKRGSCSSSADDGQADTTAGAELERDIGLLKASLLHSPSKSSATQSSTPSPPLSEKHKTDRMGAITAKDFDRKLISTESLTTANPADGAADIEKLDLEQRISKFESDMRQSLLRTISIESFASMRSSVGTAIPPAAQVKKRLVQNQIYQNSIQAGTSRDDVRTLTKSEEQGLASKLRDRIGTLSVENRRLRSELAAVSQTLRHHQAERQRKVAKLEEDLDLHENAANLRLDDINSDEGQLRVRKVIQGLLVRIRTKEAETEFYHNAYLDKVLELDQLALATGKNQDTGGLAETAVDALVQTGEGPLGAANSSVIETLEARMKELERSNMELSFRLAAEQRRSQATESENATLVREKLTIARTLEDQIEQLQDKLSAVEIAKAKLADENRALKEQKQQGSSSDHDGVPQANGQNPDAEGLASTESMTIMRTRLLSLTRQRDQLREQLQEAFDIQLALRDQSSGGVPDWTVDDFKRLEQALDEKSSELGIWKERAIALERVVERIRMIKDRPEPIGLSMGDRSSAHDSDSMSSSSVIGSSGRRRNHQYGLGQGQHHTLEELDQVVLKLEHRLERRDQELQEVVMEAKRQTDVRLEAWKAKWVQVVQRKNAEIHRFQTELEALMAAVDRDRARMAASMKKQ</sequence>
<gene>
    <name evidence="3" type="ORF">BGW38_002433</name>
</gene>
<dbReference type="OrthoDB" id="2157184at2759"/>
<evidence type="ECO:0000313" key="4">
    <source>
        <dbReference type="Proteomes" id="UP000780801"/>
    </source>
</evidence>
<feature type="compositionally biased region" description="Low complexity" evidence="2">
    <location>
        <begin position="860"/>
        <end position="871"/>
    </location>
</feature>
<feature type="region of interest" description="Disordered" evidence="2">
    <location>
        <begin position="859"/>
        <end position="890"/>
    </location>
</feature>
<feature type="compositionally biased region" description="Low complexity" evidence="2">
    <location>
        <begin position="305"/>
        <end position="322"/>
    </location>
</feature>
<accession>A0A9P6KCX0</accession>
<feature type="compositionally biased region" description="Acidic residues" evidence="2">
    <location>
        <begin position="157"/>
        <end position="168"/>
    </location>
</feature>
<feature type="coiled-coil region" evidence="1">
    <location>
        <begin position="1379"/>
        <end position="1446"/>
    </location>
</feature>
<protein>
    <submittedName>
        <fullName evidence="3">Uncharacterized protein</fullName>
    </submittedName>
</protein>
<feature type="coiled-coil region" evidence="1">
    <location>
        <begin position="1248"/>
        <end position="1315"/>
    </location>
</feature>
<organism evidence="3 4">
    <name type="scientific">Lunasporangiospora selenospora</name>
    <dbReference type="NCBI Taxonomy" id="979761"/>
    <lineage>
        <taxon>Eukaryota</taxon>
        <taxon>Fungi</taxon>
        <taxon>Fungi incertae sedis</taxon>
        <taxon>Mucoromycota</taxon>
        <taxon>Mortierellomycotina</taxon>
        <taxon>Mortierellomycetes</taxon>
        <taxon>Mortierellales</taxon>
        <taxon>Mortierellaceae</taxon>
        <taxon>Lunasporangiospora</taxon>
    </lineage>
</organism>
<comment type="caution">
    <text evidence="3">The sequence shown here is derived from an EMBL/GenBank/DDBJ whole genome shotgun (WGS) entry which is preliminary data.</text>
</comment>
<dbReference type="Proteomes" id="UP000780801">
    <property type="component" value="Unassembled WGS sequence"/>
</dbReference>
<feature type="region of interest" description="Disordered" evidence="2">
    <location>
        <begin position="1"/>
        <end position="333"/>
    </location>
</feature>
<feature type="region of interest" description="Disordered" evidence="2">
    <location>
        <begin position="1213"/>
        <end position="1246"/>
    </location>
</feature>
<feature type="region of interest" description="Disordered" evidence="2">
    <location>
        <begin position="374"/>
        <end position="493"/>
    </location>
</feature>
<dbReference type="PANTHER" id="PTHR23159">
    <property type="entry name" value="CENTROSOMAL PROTEIN 2"/>
    <property type="match status" value="1"/>
</dbReference>
<feature type="compositionally biased region" description="Polar residues" evidence="2">
    <location>
        <begin position="251"/>
        <end position="265"/>
    </location>
</feature>
<name>A0A9P6KCX0_9FUNG</name>
<feature type="compositionally biased region" description="Low complexity" evidence="2">
    <location>
        <begin position="1351"/>
        <end position="1361"/>
    </location>
</feature>
<proteinExistence type="predicted"/>
<keyword evidence="1" id="KW-0175">Coiled coil</keyword>
<feature type="region of interest" description="Disordered" evidence="2">
    <location>
        <begin position="1334"/>
        <end position="1371"/>
    </location>
</feature>
<evidence type="ECO:0000256" key="2">
    <source>
        <dbReference type="SAM" id="MobiDB-lite"/>
    </source>
</evidence>
<evidence type="ECO:0000256" key="1">
    <source>
        <dbReference type="SAM" id="Coils"/>
    </source>
</evidence>
<dbReference type="PANTHER" id="PTHR23159:SF60">
    <property type="entry name" value="SPINDLE ASSEMBLY ABNORMAL PROTEIN 4"/>
    <property type="match status" value="1"/>
</dbReference>
<feature type="coiled-coil region" evidence="1">
    <location>
        <begin position="680"/>
        <end position="792"/>
    </location>
</feature>
<feature type="region of interest" description="Disordered" evidence="2">
    <location>
        <begin position="509"/>
        <end position="593"/>
    </location>
</feature>
<evidence type="ECO:0000313" key="3">
    <source>
        <dbReference type="EMBL" id="KAF9580779.1"/>
    </source>
</evidence>
<feature type="compositionally biased region" description="Polar residues" evidence="2">
    <location>
        <begin position="509"/>
        <end position="521"/>
    </location>
</feature>
<feature type="coiled-coil region" evidence="1">
    <location>
        <begin position="1010"/>
        <end position="1048"/>
    </location>
</feature>
<feature type="compositionally biased region" description="Basic and acidic residues" evidence="2">
    <location>
        <begin position="546"/>
        <end position="560"/>
    </location>
</feature>
<feature type="compositionally biased region" description="Basic residues" evidence="2">
    <location>
        <begin position="409"/>
        <end position="421"/>
    </location>
</feature>
<feature type="compositionally biased region" description="Polar residues" evidence="2">
    <location>
        <begin position="374"/>
        <end position="401"/>
    </location>
</feature>
<reference evidence="3" key="1">
    <citation type="journal article" date="2020" name="Fungal Divers.">
        <title>Resolving the Mortierellaceae phylogeny through synthesis of multi-gene phylogenetics and phylogenomics.</title>
        <authorList>
            <person name="Vandepol N."/>
            <person name="Liber J."/>
            <person name="Desiro A."/>
            <person name="Na H."/>
            <person name="Kennedy M."/>
            <person name="Barry K."/>
            <person name="Grigoriev I.V."/>
            <person name="Miller A.N."/>
            <person name="O'Donnell K."/>
            <person name="Stajich J.E."/>
            <person name="Bonito G."/>
        </authorList>
    </citation>
    <scope>NUCLEOTIDE SEQUENCE</scope>
    <source>
        <strain evidence="3">KOD1015</strain>
    </source>
</reference>
<feature type="compositionally biased region" description="Polar residues" evidence="2">
    <location>
        <begin position="69"/>
        <end position="84"/>
    </location>
</feature>